<sequence length="247" mass="28671">MKKIIFNWKLNMNYFTIRQFIENLEKPLDKNFIILPSYFGIFNLLSNSKGKIDISQVGVQNISANATGDFIGKVSFVEAREVGIDYILVNHPYILKNYIDEKNSHSINYKLKVLLENDFKPIICIGNELQEKVTDIEKVITNEVKKLFENIQLTNSNELIFVYMPYFYAANNVAIDNAEIERQVGIVKKVIKKQFGEFLSESKILVLYGGLFNKESNELPMIDGIFFDHWEDVEYIQKIIKNTKFGN</sequence>
<comment type="similarity">
    <text evidence="1 3">Belongs to the triosephosphate isomerase family.</text>
</comment>
<dbReference type="RefSeq" id="WP_258211067.1">
    <property type="nucleotide sequence ID" value="NZ_CP102734.1"/>
</dbReference>
<dbReference type="Gene3D" id="3.20.20.70">
    <property type="entry name" value="Aldolase class I"/>
    <property type="match status" value="1"/>
</dbReference>
<protein>
    <recommendedName>
        <fullName evidence="3">Triosephosphate isomerase</fullName>
        <ecNumber evidence="3">5.3.1.1</ecNumber>
    </recommendedName>
</protein>
<comment type="subunit">
    <text evidence="3">Homodimer.</text>
</comment>
<dbReference type="PROSITE" id="PS51440">
    <property type="entry name" value="TIM_2"/>
    <property type="match status" value="1"/>
</dbReference>
<name>A0ABY5R8R7_9MOLU</name>
<keyword evidence="3" id="KW-0963">Cytoplasm</keyword>
<dbReference type="Proteomes" id="UP001059252">
    <property type="component" value="Chromosome"/>
</dbReference>
<dbReference type="Pfam" id="PF00121">
    <property type="entry name" value="TIM"/>
    <property type="match status" value="1"/>
</dbReference>
<comment type="pathway">
    <text evidence="3">Carbohydrate degradation; glycolysis; D-glyceraldehyde 3-phosphate from glycerone phosphate: step 1/1.</text>
</comment>
<dbReference type="PANTHER" id="PTHR21139:SF42">
    <property type="entry name" value="TRIOSEPHOSPHATE ISOMERASE"/>
    <property type="match status" value="1"/>
</dbReference>
<dbReference type="InterPro" id="IPR000652">
    <property type="entry name" value="Triosephosphate_isomerase"/>
</dbReference>
<keyword evidence="5" id="KW-1185">Reference proteome</keyword>
<dbReference type="PANTHER" id="PTHR21139">
    <property type="entry name" value="TRIOSEPHOSPHATE ISOMERASE"/>
    <property type="match status" value="1"/>
</dbReference>
<gene>
    <name evidence="4" type="ORF">NV226_01135</name>
</gene>
<dbReference type="InterPro" id="IPR013785">
    <property type="entry name" value="Aldolase_TIM"/>
</dbReference>
<proteinExistence type="inferred from homology"/>
<dbReference type="SUPFAM" id="SSF51351">
    <property type="entry name" value="Triosephosphate isomerase (TIM)"/>
    <property type="match status" value="1"/>
</dbReference>
<dbReference type="InterPro" id="IPR035990">
    <property type="entry name" value="TIM_sf"/>
</dbReference>
<comment type="catalytic activity">
    <reaction evidence="3">
        <text>D-glyceraldehyde 3-phosphate = dihydroxyacetone phosphate</text>
        <dbReference type="Rhea" id="RHEA:18585"/>
        <dbReference type="ChEBI" id="CHEBI:57642"/>
        <dbReference type="ChEBI" id="CHEBI:59776"/>
        <dbReference type="EC" id="5.3.1.1"/>
    </reaction>
</comment>
<keyword evidence="3" id="KW-0324">Glycolysis</keyword>
<accession>A0ABY5R8R7</accession>
<evidence type="ECO:0000256" key="3">
    <source>
        <dbReference type="RuleBase" id="RU363013"/>
    </source>
</evidence>
<dbReference type="EC" id="5.3.1.1" evidence="3"/>
<comment type="pathway">
    <text evidence="3">Carbohydrate biosynthesis; gluconeogenesis.</text>
</comment>
<evidence type="ECO:0000256" key="1">
    <source>
        <dbReference type="ARBA" id="ARBA00007422"/>
    </source>
</evidence>
<evidence type="ECO:0000313" key="4">
    <source>
        <dbReference type="EMBL" id="UVD81893.1"/>
    </source>
</evidence>
<keyword evidence="2 3" id="KW-0413">Isomerase</keyword>
<comment type="subcellular location">
    <subcellularLocation>
        <location evidence="3">Cytoplasm</location>
    </subcellularLocation>
</comment>
<organism evidence="4 5">
    <name type="scientific">Mycoplasma iguanae</name>
    <dbReference type="NCBI Taxonomy" id="292461"/>
    <lineage>
        <taxon>Bacteria</taxon>
        <taxon>Bacillati</taxon>
        <taxon>Mycoplasmatota</taxon>
        <taxon>Mollicutes</taxon>
        <taxon>Mycoplasmataceae</taxon>
        <taxon>Mycoplasma</taxon>
    </lineage>
</organism>
<keyword evidence="3" id="KW-0312">Gluconeogenesis</keyword>
<evidence type="ECO:0000313" key="5">
    <source>
        <dbReference type="Proteomes" id="UP001059252"/>
    </source>
</evidence>
<reference evidence="4" key="1">
    <citation type="submission" date="2022-08" db="EMBL/GenBank/DDBJ databases">
        <title>Complete genome of Mycoplasma iguanae type strain 2327.</title>
        <authorList>
            <person name="Spergser J."/>
        </authorList>
    </citation>
    <scope>NUCLEOTIDE SEQUENCE</scope>
    <source>
        <strain evidence="4">2327</strain>
    </source>
</reference>
<dbReference type="EMBL" id="CP102734">
    <property type="protein sequence ID" value="UVD81893.1"/>
    <property type="molecule type" value="Genomic_DNA"/>
</dbReference>
<evidence type="ECO:0000256" key="2">
    <source>
        <dbReference type="ARBA" id="ARBA00023235"/>
    </source>
</evidence>
<dbReference type="GO" id="GO:0016853">
    <property type="term" value="F:isomerase activity"/>
    <property type="evidence" value="ECO:0007669"/>
    <property type="project" value="UniProtKB-KW"/>
</dbReference>